<dbReference type="Pfam" id="PF01575">
    <property type="entry name" value="MaoC_dehydratas"/>
    <property type="match status" value="1"/>
</dbReference>
<dbReference type="GO" id="GO:0005777">
    <property type="term" value="C:peroxisome"/>
    <property type="evidence" value="ECO:0007669"/>
    <property type="project" value="TreeGrafter"/>
</dbReference>
<gene>
    <name evidence="4" type="ORF">EIP91_008430</name>
</gene>
<keyword evidence="1" id="KW-0812">Transmembrane</keyword>
<dbReference type="PANTHER" id="PTHR13078:SF57">
    <property type="entry name" value="DEHYDRATASE, PUTATIVE (AFU_ORTHOLOGUE AFUA_5G00640)-RELATED"/>
    <property type="match status" value="1"/>
</dbReference>
<reference evidence="4 5" key="1">
    <citation type="submission" date="2018-11" db="EMBL/GenBank/DDBJ databases">
        <title>Genome assembly of Steccherinum ochraceum LE-BIN_3174, the white-rot fungus of the Steccherinaceae family (The Residual Polyporoid clade, Polyporales, Basidiomycota).</title>
        <authorList>
            <person name="Fedorova T.V."/>
            <person name="Glazunova O.A."/>
            <person name="Landesman E.O."/>
            <person name="Moiseenko K.V."/>
            <person name="Psurtseva N.V."/>
            <person name="Savinova O.S."/>
            <person name="Shakhova N.V."/>
            <person name="Tyazhelova T.V."/>
            <person name="Vasina D.V."/>
        </authorList>
    </citation>
    <scope>NUCLEOTIDE SEQUENCE [LARGE SCALE GENOMIC DNA]</scope>
    <source>
        <strain evidence="4 5">LE-BIN_3174</strain>
    </source>
</reference>
<dbReference type="CDD" id="cd03448">
    <property type="entry name" value="HDE_HSD"/>
    <property type="match status" value="1"/>
</dbReference>
<dbReference type="EMBL" id="RWJN01000467">
    <property type="protein sequence ID" value="TCD61432.1"/>
    <property type="molecule type" value="Genomic_DNA"/>
</dbReference>
<dbReference type="Gene3D" id="3.10.129.10">
    <property type="entry name" value="Hotdog Thioesterase"/>
    <property type="match status" value="1"/>
</dbReference>
<keyword evidence="5" id="KW-1185">Reference proteome</keyword>
<keyword evidence="1" id="KW-0472">Membrane</keyword>
<dbReference type="GO" id="GO:0003857">
    <property type="term" value="F:(3S)-3-hydroxyacyl-CoA dehydrogenase (NAD+) activity"/>
    <property type="evidence" value="ECO:0007669"/>
    <property type="project" value="TreeGrafter"/>
</dbReference>
<name>A0A4R0R2V1_9APHY</name>
<dbReference type="Proteomes" id="UP000292702">
    <property type="component" value="Unassembled WGS sequence"/>
</dbReference>
<dbReference type="InterPro" id="IPR002539">
    <property type="entry name" value="MaoC-like_dom"/>
</dbReference>
<dbReference type="GO" id="GO:0004300">
    <property type="term" value="F:enoyl-CoA hydratase activity"/>
    <property type="evidence" value="ECO:0007669"/>
    <property type="project" value="TreeGrafter"/>
</dbReference>
<dbReference type="STRING" id="92696.A0A4R0R2V1"/>
<comment type="caution">
    <text evidence="4">The sequence shown here is derived from an EMBL/GenBank/DDBJ whole genome shotgun (WGS) entry which is preliminary data.</text>
</comment>
<organism evidence="4 5">
    <name type="scientific">Steccherinum ochraceum</name>
    <dbReference type="NCBI Taxonomy" id="92696"/>
    <lineage>
        <taxon>Eukaryota</taxon>
        <taxon>Fungi</taxon>
        <taxon>Dikarya</taxon>
        <taxon>Basidiomycota</taxon>
        <taxon>Agaricomycotina</taxon>
        <taxon>Agaricomycetes</taxon>
        <taxon>Polyporales</taxon>
        <taxon>Steccherinaceae</taxon>
        <taxon>Steccherinum</taxon>
    </lineage>
</organism>
<evidence type="ECO:0000313" key="4">
    <source>
        <dbReference type="EMBL" id="TCD61432.1"/>
    </source>
</evidence>
<evidence type="ECO:0000256" key="1">
    <source>
        <dbReference type="SAM" id="Phobius"/>
    </source>
</evidence>
<dbReference type="OrthoDB" id="60204at2759"/>
<evidence type="ECO:0000259" key="2">
    <source>
        <dbReference type="Pfam" id="PF01575"/>
    </source>
</evidence>
<sequence length="315" mass="33932">MAEIDLGRAVGHEDAEALPVGWNQRDLLLYAVGIGAKANDHSLVNDDGQDVNVFKSRIGLRAAPGLPKLDPNRTVHATQTIQILKPLPAVSGPGWRMKHRIVSVSENKSGIILESEYTLVDPKGTPYAILYVRIVIFLGFSVFSLLMRFLQSGTFNLGTKATGKPFSKRIAGPPAAKPIPKDRQPDWIVKDQTTTEQAIVYRLSGDYNGLHIDPSIGKAAGFGGVILHGLSSYGFAARAVVQAVGGNDPASLTFFGVRFTSPVKPGDALETRMWEVGTGPNGATEIAFETRNVNSGKVCLSHGFAWVKKTEKSKL</sequence>
<accession>A0A4R0R2V1</accession>
<dbReference type="PANTHER" id="PTHR13078">
    <property type="entry name" value="PEROXISOMAL MULTIFUNCTIONAL ENZYME TYPE 2-RELATED"/>
    <property type="match status" value="1"/>
</dbReference>
<evidence type="ECO:0000259" key="3">
    <source>
        <dbReference type="Pfam" id="PF22622"/>
    </source>
</evidence>
<dbReference type="InterPro" id="IPR029069">
    <property type="entry name" value="HotDog_dom_sf"/>
</dbReference>
<feature type="domain" description="Peroxisomal multifunctional enzyme type 2-like N-terminal" evidence="3">
    <location>
        <begin position="23"/>
        <end position="136"/>
    </location>
</feature>
<evidence type="ECO:0000313" key="5">
    <source>
        <dbReference type="Proteomes" id="UP000292702"/>
    </source>
</evidence>
<dbReference type="GO" id="GO:0044594">
    <property type="term" value="F:17-beta-hydroxysteroid dehydrogenase (NAD+) activity"/>
    <property type="evidence" value="ECO:0007669"/>
    <property type="project" value="TreeGrafter"/>
</dbReference>
<feature type="domain" description="MaoC-like" evidence="2">
    <location>
        <begin position="183"/>
        <end position="293"/>
    </location>
</feature>
<dbReference type="Pfam" id="PF22622">
    <property type="entry name" value="MFE-2_hydrat-2_N"/>
    <property type="match status" value="1"/>
</dbReference>
<keyword evidence="1" id="KW-1133">Transmembrane helix</keyword>
<feature type="transmembrane region" description="Helical" evidence="1">
    <location>
        <begin position="128"/>
        <end position="150"/>
    </location>
</feature>
<protein>
    <submittedName>
        <fullName evidence="4">Uncharacterized protein</fullName>
    </submittedName>
</protein>
<dbReference type="InterPro" id="IPR054357">
    <property type="entry name" value="MFE-2_N"/>
</dbReference>
<dbReference type="AlphaFoldDB" id="A0A4R0R2V1"/>
<proteinExistence type="predicted"/>
<dbReference type="GO" id="GO:0006635">
    <property type="term" value="P:fatty acid beta-oxidation"/>
    <property type="evidence" value="ECO:0007669"/>
    <property type="project" value="TreeGrafter"/>
</dbReference>
<dbReference type="SUPFAM" id="SSF54637">
    <property type="entry name" value="Thioesterase/thiol ester dehydrase-isomerase"/>
    <property type="match status" value="2"/>
</dbReference>